<evidence type="ECO:0000313" key="2">
    <source>
        <dbReference type="Proteomes" id="UP000236291"/>
    </source>
</evidence>
<dbReference type="AlphaFoldDB" id="A0A2K3KNT3"/>
<dbReference type="Proteomes" id="UP000236291">
    <property type="component" value="Unassembled WGS sequence"/>
</dbReference>
<name>A0A2K3KNT3_TRIPR</name>
<protein>
    <submittedName>
        <fullName evidence="1">Uncharacterized protein</fullName>
    </submittedName>
</protein>
<reference evidence="1 2" key="2">
    <citation type="journal article" date="2017" name="Front. Plant Sci.">
        <title>Gene Classification and Mining of Molecular Markers Useful in Red Clover (Trifolium pratense) Breeding.</title>
        <authorList>
            <person name="Istvanek J."/>
            <person name="Dluhosova J."/>
            <person name="Dluhos P."/>
            <person name="Patkova L."/>
            <person name="Nedelnik J."/>
            <person name="Repkova J."/>
        </authorList>
    </citation>
    <scope>NUCLEOTIDE SEQUENCE [LARGE SCALE GENOMIC DNA]</scope>
    <source>
        <strain evidence="2">cv. Tatra</strain>
        <tissue evidence="1">Young leaves</tissue>
    </source>
</reference>
<gene>
    <name evidence="1" type="ORF">L195_g055894</name>
</gene>
<evidence type="ECO:0000313" key="1">
    <source>
        <dbReference type="EMBL" id="PNX67932.1"/>
    </source>
</evidence>
<comment type="caution">
    <text evidence="1">The sequence shown here is derived from an EMBL/GenBank/DDBJ whole genome shotgun (WGS) entry which is preliminary data.</text>
</comment>
<organism evidence="1 2">
    <name type="scientific">Trifolium pratense</name>
    <name type="common">Red clover</name>
    <dbReference type="NCBI Taxonomy" id="57577"/>
    <lineage>
        <taxon>Eukaryota</taxon>
        <taxon>Viridiplantae</taxon>
        <taxon>Streptophyta</taxon>
        <taxon>Embryophyta</taxon>
        <taxon>Tracheophyta</taxon>
        <taxon>Spermatophyta</taxon>
        <taxon>Magnoliopsida</taxon>
        <taxon>eudicotyledons</taxon>
        <taxon>Gunneridae</taxon>
        <taxon>Pentapetalae</taxon>
        <taxon>rosids</taxon>
        <taxon>fabids</taxon>
        <taxon>Fabales</taxon>
        <taxon>Fabaceae</taxon>
        <taxon>Papilionoideae</taxon>
        <taxon>50 kb inversion clade</taxon>
        <taxon>NPAAA clade</taxon>
        <taxon>Hologalegina</taxon>
        <taxon>IRL clade</taxon>
        <taxon>Trifolieae</taxon>
        <taxon>Trifolium</taxon>
    </lineage>
</organism>
<reference evidence="1 2" key="1">
    <citation type="journal article" date="2014" name="Am. J. Bot.">
        <title>Genome assembly and annotation for red clover (Trifolium pratense; Fabaceae).</title>
        <authorList>
            <person name="Istvanek J."/>
            <person name="Jaros M."/>
            <person name="Krenek A."/>
            <person name="Repkova J."/>
        </authorList>
    </citation>
    <scope>NUCLEOTIDE SEQUENCE [LARGE SCALE GENOMIC DNA]</scope>
    <source>
        <strain evidence="2">cv. Tatra</strain>
        <tissue evidence="1">Young leaves</tissue>
    </source>
</reference>
<feature type="non-terminal residue" evidence="1">
    <location>
        <position position="25"/>
    </location>
</feature>
<proteinExistence type="predicted"/>
<dbReference type="EMBL" id="ASHM01103624">
    <property type="protein sequence ID" value="PNX67932.1"/>
    <property type="molecule type" value="Genomic_DNA"/>
</dbReference>
<sequence length="25" mass="2771">MGVLQQNSDSRTGFSLKDGVLLYKN</sequence>
<accession>A0A2K3KNT3</accession>